<dbReference type="InParanoid" id="A0A1E7EP34"/>
<dbReference type="GO" id="GO:0016787">
    <property type="term" value="F:hydrolase activity"/>
    <property type="evidence" value="ECO:0007669"/>
    <property type="project" value="InterPro"/>
</dbReference>
<keyword evidence="3" id="KW-1185">Reference proteome</keyword>
<dbReference type="OrthoDB" id="2015280at2759"/>
<evidence type="ECO:0000313" key="3">
    <source>
        <dbReference type="Proteomes" id="UP000095751"/>
    </source>
</evidence>
<dbReference type="EMBL" id="KV784384">
    <property type="protein sequence ID" value="OEU07635.1"/>
    <property type="molecule type" value="Genomic_DNA"/>
</dbReference>
<dbReference type="InterPro" id="IPR004963">
    <property type="entry name" value="PAE/NOTUM"/>
</dbReference>
<dbReference type="AlphaFoldDB" id="A0A1E7EP34"/>
<reference evidence="2 3" key="1">
    <citation type="submission" date="2016-09" db="EMBL/GenBank/DDBJ databases">
        <title>Extensive genetic diversity and differential bi-allelic expression allows diatom success in the polar Southern Ocean.</title>
        <authorList>
            <consortium name="DOE Joint Genome Institute"/>
            <person name="Mock T."/>
            <person name="Otillar R.P."/>
            <person name="Strauss J."/>
            <person name="Dupont C."/>
            <person name="Frickenhaus S."/>
            <person name="Maumus F."/>
            <person name="Mcmullan M."/>
            <person name="Sanges R."/>
            <person name="Schmutz J."/>
            <person name="Toseland A."/>
            <person name="Valas R."/>
            <person name="Veluchamy A."/>
            <person name="Ward B.J."/>
            <person name="Allen A."/>
            <person name="Barry K."/>
            <person name="Falciatore A."/>
            <person name="Ferrante M."/>
            <person name="Fortunato A.E."/>
            <person name="Gloeckner G."/>
            <person name="Gruber A."/>
            <person name="Hipkin R."/>
            <person name="Janech M."/>
            <person name="Kroth P."/>
            <person name="Leese F."/>
            <person name="Lindquist E."/>
            <person name="Lyon B.R."/>
            <person name="Martin J."/>
            <person name="Mayer C."/>
            <person name="Parker M."/>
            <person name="Quesneville H."/>
            <person name="Raymond J."/>
            <person name="Uhlig C."/>
            <person name="Valentin K.U."/>
            <person name="Worden A.Z."/>
            <person name="Armbrust E.V."/>
            <person name="Bowler C."/>
            <person name="Green B."/>
            <person name="Moulton V."/>
            <person name="Van Oosterhout C."/>
            <person name="Grigoriev I."/>
        </authorList>
    </citation>
    <scope>NUCLEOTIDE SEQUENCE [LARGE SCALE GENOMIC DNA]</scope>
    <source>
        <strain evidence="2 3">CCMP1102</strain>
    </source>
</reference>
<dbReference type="Pfam" id="PF03283">
    <property type="entry name" value="PAE"/>
    <property type="match status" value="1"/>
</dbReference>
<dbReference type="Proteomes" id="UP000095751">
    <property type="component" value="Unassembled WGS sequence"/>
</dbReference>
<sequence>MSSSSSSSSSSWYNPDEESYTINDGRPLNLLNPNQFYKICPSSSSSNSNNNISYKNNNNSTSNNEQALQPMCGNGSEFCFYFSKPSQRQMNTERILIEIMGGGACWDSYTCQKQASYLYLKEELDDLLGKSCQEIQYGTTSQNGNGNGNNNGNGNAINMLCSGTLGNSNSDDKDSDHNDNGVDFTQYNTIIVPYCTQDIHLGSNTMIYNTNDDVHHNGAENIQFVLNWMYKNFPALRHVAVTGCSAGGTAIPVVQSLIHKHYNHFGHRSTQIASIMDSPVYLTPTYFLNNALPNWNVESILSKIGLPYGKFIDGGGEEYPKMMWDYILKKGDNRNKWGFISHTSDPISLMYYQYMSGNSWYTEITDSISYIEKKHPNNVDSYWIDSEGHCTFGLYYAINEGGSDFQNYAGSIFKED</sequence>
<feature type="non-terminal residue" evidence="2">
    <location>
        <position position="416"/>
    </location>
</feature>
<protein>
    <recommendedName>
        <fullName evidence="4">Pectin acetylesterase</fullName>
    </recommendedName>
</protein>
<dbReference type="KEGG" id="fcy:FRACYDRAFT_197267"/>
<evidence type="ECO:0000313" key="2">
    <source>
        <dbReference type="EMBL" id="OEU07635.1"/>
    </source>
</evidence>
<feature type="region of interest" description="Disordered" evidence="1">
    <location>
        <begin position="42"/>
        <end position="67"/>
    </location>
</feature>
<dbReference type="PANTHER" id="PTHR21562:SF83">
    <property type="entry name" value="PECTIN ACETYLESTERASE 4"/>
    <property type="match status" value="1"/>
</dbReference>
<evidence type="ECO:0000256" key="1">
    <source>
        <dbReference type="SAM" id="MobiDB-lite"/>
    </source>
</evidence>
<name>A0A1E7EP34_9STRA</name>
<feature type="compositionally biased region" description="Low complexity" evidence="1">
    <location>
        <begin position="42"/>
        <end position="64"/>
    </location>
</feature>
<accession>A0A1E7EP34</accession>
<evidence type="ECO:0008006" key="4">
    <source>
        <dbReference type="Google" id="ProtNLM"/>
    </source>
</evidence>
<organism evidence="2 3">
    <name type="scientific">Fragilariopsis cylindrus CCMP1102</name>
    <dbReference type="NCBI Taxonomy" id="635003"/>
    <lineage>
        <taxon>Eukaryota</taxon>
        <taxon>Sar</taxon>
        <taxon>Stramenopiles</taxon>
        <taxon>Ochrophyta</taxon>
        <taxon>Bacillariophyta</taxon>
        <taxon>Bacillariophyceae</taxon>
        <taxon>Bacillariophycidae</taxon>
        <taxon>Bacillariales</taxon>
        <taxon>Bacillariaceae</taxon>
        <taxon>Fragilariopsis</taxon>
    </lineage>
</organism>
<proteinExistence type="predicted"/>
<dbReference type="PANTHER" id="PTHR21562">
    <property type="entry name" value="NOTUM-RELATED"/>
    <property type="match status" value="1"/>
</dbReference>
<gene>
    <name evidence="2" type="ORF">FRACYDRAFT_197267</name>
</gene>